<proteinExistence type="predicted"/>
<accession>A0A7J8J0D5</accession>
<dbReference type="EMBL" id="JACASF010000003">
    <property type="protein sequence ID" value="KAF6489869.1"/>
    <property type="molecule type" value="Genomic_DNA"/>
</dbReference>
<organism evidence="2 3">
    <name type="scientific">Molossus molossus</name>
    <name type="common">Pallas' mastiff bat</name>
    <name type="synonym">Vespertilio molossus</name>
    <dbReference type="NCBI Taxonomy" id="27622"/>
    <lineage>
        <taxon>Eukaryota</taxon>
        <taxon>Metazoa</taxon>
        <taxon>Chordata</taxon>
        <taxon>Craniata</taxon>
        <taxon>Vertebrata</taxon>
        <taxon>Euteleostomi</taxon>
        <taxon>Mammalia</taxon>
        <taxon>Eutheria</taxon>
        <taxon>Laurasiatheria</taxon>
        <taxon>Chiroptera</taxon>
        <taxon>Yangochiroptera</taxon>
        <taxon>Molossidae</taxon>
        <taxon>Molossus</taxon>
    </lineage>
</organism>
<dbReference type="Proteomes" id="UP000550707">
    <property type="component" value="Unassembled WGS sequence"/>
</dbReference>
<sequence length="194" mass="21028">MQPSRGSVNIGAEPWPLGQHGSHPPKALEASDLSEERRDGISAEAGERTSTSSVKVRSPARFGENVLRKVVPVSGRAVVCGFSGENELVATISLRRKNTFQCTFYRWHREDSHTSVSVSLSLLTLSNRGCAPECSLLLLCSRTPGCPGALPGCPGPLAVPDPWLSRTTRWPRLTALSAPQPRSQPFSTEPWSVR</sequence>
<evidence type="ECO:0000256" key="1">
    <source>
        <dbReference type="SAM" id="MobiDB-lite"/>
    </source>
</evidence>
<feature type="region of interest" description="Disordered" evidence="1">
    <location>
        <begin position="1"/>
        <end position="56"/>
    </location>
</feature>
<evidence type="ECO:0000313" key="3">
    <source>
        <dbReference type="Proteomes" id="UP000550707"/>
    </source>
</evidence>
<reference evidence="2 3" key="1">
    <citation type="journal article" date="2020" name="Nature">
        <title>Six reference-quality genomes reveal evolution of bat adaptations.</title>
        <authorList>
            <person name="Jebb D."/>
            <person name="Huang Z."/>
            <person name="Pippel M."/>
            <person name="Hughes G.M."/>
            <person name="Lavrichenko K."/>
            <person name="Devanna P."/>
            <person name="Winkler S."/>
            <person name="Jermiin L.S."/>
            <person name="Skirmuntt E.C."/>
            <person name="Katzourakis A."/>
            <person name="Burkitt-Gray L."/>
            <person name="Ray D.A."/>
            <person name="Sullivan K.A.M."/>
            <person name="Roscito J.G."/>
            <person name="Kirilenko B.M."/>
            <person name="Davalos L.M."/>
            <person name="Corthals A.P."/>
            <person name="Power M.L."/>
            <person name="Jones G."/>
            <person name="Ransome R.D."/>
            <person name="Dechmann D.K.N."/>
            <person name="Locatelli A.G."/>
            <person name="Puechmaille S.J."/>
            <person name="Fedrigo O."/>
            <person name="Jarvis E.D."/>
            <person name="Hiller M."/>
            <person name="Vernes S.C."/>
            <person name="Myers E.W."/>
            <person name="Teeling E.C."/>
        </authorList>
    </citation>
    <scope>NUCLEOTIDE SEQUENCE [LARGE SCALE GENOMIC DNA]</scope>
    <source>
        <strain evidence="2">MMolMol1</strain>
        <tissue evidence="2">Muscle</tissue>
    </source>
</reference>
<gene>
    <name evidence="2" type="ORF">HJG59_010271</name>
</gene>
<feature type="compositionally biased region" description="Basic and acidic residues" evidence="1">
    <location>
        <begin position="34"/>
        <end position="47"/>
    </location>
</feature>
<name>A0A7J8J0D5_MOLMO</name>
<comment type="caution">
    <text evidence="2">The sequence shown here is derived from an EMBL/GenBank/DDBJ whole genome shotgun (WGS) entry which is preliminary data.</text>
</comment>
<keyword evidence="3" id="KW-1185">Reference proteome</keyword>
<protein>
    <submittedName>
        <fullName evidence="2">Uncharacterized protein</fullName>
    </submittedName>
</protein>
<dbReference type="InParanoid" id="A0A7J8J0D5"/>
<evidence type="ECO:0000313" key="2">
    <source>
        <dbReference type="EMBL" id="KAF6489869.1"/>
    </source>
</evidence>
<dbReference type="AlphaFoldDB" id="A0A7J8J0D5"/>